<dbReference type="InParanoid" id="A7SUP7"/>
<evidence type="ECO:0000313" key="2">
    <source>
        <dbReference type="Proteomes" id="UP000001593"/>
    </source>
</evidence>
<dbReference type="Pfam" id="PF15160">
    <property type="entry name" value="SASRP1"/>
    <property type="match status" value="1"/>
</dbReference>
<accession>A7SUP7</accession>
<dbReference type="AlphaFoldDB" id="A7SUP7"/>
<dbReference type="EMBL" id="DS469818">
    <property type="protein sequence ID" value="EDO32558.1"/>
    <property type="molecule type" value="Genomic_DNA"/>
</dbReference>
<sequence>MTEIMEEEALPRFRDSVNDIQQDSIGHSLRPRIKPYYLHGFGSRTIGEPGWRPHPQNALSHPNVQENSKFGGTGQDWFSRLRCAPTVSTSTKKYSIPTQQQSTERAATVPDLKPEYPSLQHDQDVVIPSAPAQADGATPCRPTATPVWDSRNGIPVASPGDNSYQVPEYSRSFHKFGSTRSVVSFGGRLEYVPDTFVPLQDLPLRPRMSFLEKEIRQRKVNEILEVIDLDGWKPSPKLAPSLQLPLISSHF</sequence>
<dbReference type="InterPro" id="IPR029165">
    <property type="entry name" value="SASRP1"/>
</dbReference>
<reference evidence="1 2" key="1">
    <citation type="journal article" date="2007" name="Science">
        <title>Sea anemone genome reveals ancestral eumetazoan gene repertoire and genomic organization.</title>
        <authorList>
            <person name="Putnam N.H."/>
            <person name="Srivastava M."/>
            <person name="Hellsten U."/>
            <person name="Dirks B."/>
            <person name="Chapman J."/>
            <person name="Salamov A."/>
            <person name="Terry A."/>
            <person name="Shapiro H."/>
            <person name="Lindquist E."/>
            <person name="Kapitonov V.V."/>
            <person name="Jurka J."/>
            <person name="Genikhovich G."/>
            <person name="Grigoriev I.V."/>
            <person name="Lucas S.M."/>
            <person name="Steele R.E."/>
            <person name="Finnerty J.R."/>
            <person name="Technau U."/>
            <person name="Martindale M.Q."/>
            <person name="Rokhsar D.S."/>
        </authorList>
    </citation>
    <scope>NUCLEOTIDE SEQUENCE [LARGE SCALE GENOMIC DNA]</scope>
    <source>
        <strain evidence="2">CH2 X CH6</strain>
    </source>
</reference>
<dbReference type="PANTHER" id="PTHR35845:SF1">
    <property type="entry name" value="SPERMATOGENESIS-ASSOCIATED SERINE-RICH PROTEIN 1"/>
    <property type="match status" value="1"/>
</dbReference>
<protein>
    <submittedName>
        <fullName evidence="1">Uncharacterized protein</fullName>
    </submittedName>
</protein>
<keyword evidence="2" id="KW-1185">Reference proteome</keyword>
<dbReference type="PANTHER" id="PTHR35845">
    <property type="entry name" value="SPERMATOGENESIS-ASSOCIATED SERINE-RICH PROTEIN 1"/>
    <property type="match status" value="1"/>
</dbReference>
<evidence type="ECO:0000313" key="1">
    <source>
        <dbReference type="EMBL" id="EDO32558.1"/>
    </source>
</evidence>
<dbReference type="HOGENOM" id="CLU_089756_0_0_1"/>
<dbReference type="OMA" id="YEDERCI"/>
<dbReference type="eggNOG" id="ENOG502S39M">
    <property type="taxonomic scope" value="Eukaryota"/>
</dbReference>
<proteinExistence type="predicted"/>
<dbReference type="Proteomes" id="UP000001593">
    <property type="component" value="Unassembled WGS sequence"/>
</dbReference>
<dbReference type="PhylomeDB" id="A7SUP7"/>
<gene>
    <name evidence="1" type="ORF">NEMVEDRAFT_v1g217765</name>
</gene>
<name>A7SUP7_NEMVE</name>
<dbReference type="STRING" id="45351.A7SUP7"/>
<organism evidence="1 2">
    <name type="scientific">Nematostella vectensis</name>
    <name type="common">Starlet sea anemone</name>
    <dbReference type="NCBI Taxonomy" id="45351"/>
    <lineage>
        <taxon>Eukaryota</taxon>
        <taxon>Metazoa</taxon>
        <taxon>Cnidaria</taxon>
        <taxon>Anthozoa</taxon>
        <taxon>Hexacorallia</taxon>
        <taxon>Actiniaria</taxon>
        <taxon>Edwardsiidae</taxon>
        <taxon>Nematostella</taxon>
    </lineage>
</organism>